<dbReference type="AlphaFoldDB" id="A0A3M7AAD3"/>
<dbReference type="EMBL" id="QWIJ01000313">
    <property type="protein sequence ID" value="RMX83967.1"/>
    <property type="molecule type" value="Genomic_DNA"/>
</dbReference>
<dbReference type="EMBL" id="QWIL01000086">
    <property type="protein sequence ID" value="RMY24339.1"/>
    <property type="molecule type" value="Genomic_DNA"/>
</dbReference>
<sequence>MSLPRRLHQLGHMILEGGQEEDERHQDLLPTGFDADDDDDNGPDPGYLHLGAQSKATYISPSHFASIRQEVDFRDQQPTSAAEGLYGSGRNARKNEFGKLHFTIWRDYQFKKSSNWIFVFSWTRWKHLCPYLLAALDWRKFTYS</sequence>
<evidence type="ECO:0000313" key="4">
    <source>
        <dbReference type="EMBL" id="RMY31806.1"/>
    </source>
</evidence>
<dbReference type="OrthoDB" id="10286457at2759"/>
<organism evidence="3 5">
    <name type="scientific">Hortaea werneckii</name>
    <name type="common">Black yeast</name>
    <name type="synonym">Cladosporium werneckii</name>
    <dbReference type="NCBI Taxonomy" id="91943"/>
    <lineage>
        <taxon>Eukaryota</taxon>
        <taxon>Fungi</taxon>
        <taxon>Dikarya</taxon>
        <taxon>Ascomycota</taxon>
        <taxon>Pezizomycotina</taxon>
        <taxon>Dothideomycetes</taxon>
        <taxon>Dothideomycetidae</taxon>
        <taxon>Mycosphaerellales</taxon>
        <taxon>Teratosphaeriaceae</taxon>
        <taxon>Hortaea</taxon>
    </lineage>
</organism>
<dbReference type="VEuPathDB" id="FungiDB:BTJ68_13182"/>
<proteinExistence type="predicted"/>
<dbReference type="EMBL" id="QWIK01000198">
    <property type="protein sequence ID" value="RMY10853.1"/>
    <property type="molecule type" value="Genomic_DNA"/>
</dbReference>
<dbReference type="Proteomes" id="UP000276864">
    <property type="component" value="Unassembled WGS sequence"/>
</dbReference>
<evidence type="ECO:0000313" key="8">
    <source>
        <dbReference type="Proteomes" id="UP000282582"/>
    </source>
</evidence>
<dbReference type="Proteomes" id="UP000271337">
    <property type="component" value="Unassembled WGS sequence"/>
</dbReference>
<evidence type="ECO:0000313" key="1">
    <source>
        <dbReference type="EMBL" id="RMX83967.1"/>
    </source>
</evidence>
<protein>
    <submittedName>
        <fullName evidence="3">Uncharacterized protein</fullName>
    </submittedName>
</protein>
<dbReference type="EMBL" id="QWIM01000696">
    <property type="protein sequence ID" value="RMY31806.1"/>
    <property type="molecule type" value="Genomic_DNA"/>
</dbReference>
<name>A0A3M7AAD3_HORWE</name>
<reference evidence="5 6" key="1">
    <citation type="journal article" date="2018" name="BMC Genomics">
        <title>Genomic evidence for intraspecific hybridization in a clonal and extremely halotolerant yeast.</title>
        <authorList>
            <person name="Gostincar C."/>
            <person name="Stajich J.E."/>
            <person name="Zupancic J."/>
            <person name="Zalar P."/>
            <person name="Gunde-Cimerman N."/>
        </authorList>
    </citation>
    <scope>NUCLEOTIDE SEQUENCE [LARGE SCALE GENOMIC DNA]</scope>
    <source>
        <strain evidence="4 6">EXF-6651</strain>
        <strain evidence="2 8">EXF-6654</strain>
        <strain evidence="1 7">EXF-6656</strain>
        <strain evidence="3 5">EXF-6669</strain>
    </source>
</reference>
<comment type="caution">
    <text evidence="3">The sequence shown here is derived from an EMBL/GenBank/DDBJ whole genome shotgun (WGS) entry which is preliminary data.</text>
</comment>
<dbReference type="Proteomes" id="UP000282582">
    <property type="component" value="Unassembled WGS sequence"/>
</dbReference>
<evidence type="ECO:0000313" key="6">
    <source>
        <dbReference type="Proteomes" id="UP000276864"/>
    </source>
</evidence>
<dbReference type="Proteomes" id="UP000281245">
    <property type="component" value="Unassembled WGS sequence"/>
</dbReference>
<evidence type="ECO:0000313" key="2">
    <source>
        <dbReference type="EMBL" id="RMY10853.1"/>
    </source>
</evidence>
<evidence type="ECO:0000313" key="7">
    <source>
        <dbReference type="Proteomes" id="UP000281245"/>
    </source>
</evidence>
<gene>
    <name evidence="4" type="ORF">D0866_07042</name>
    <name evidence="3" type="ORF">D0867_01450</name>
    <name evidence="2" type="ORF">D0868_03468</name>
    <name evidence="1" type="ORF">D0869_04917</name>
</gene>
<accession>A0A3M7AAD3</accession>
<evidence type="ECO:0000313" key="3">
    <source>
        <dbReference type="EMBL" id="RMY24339.1"/>
    </source>
</evidence>
<evidence type="ECO:0000313" key="5">
    <source>
        <dbReference type="Proteomes" id="UP000271337"/>
    </source>
</evidence>